<name>A0AAE3UII6_9BACT</name>
<protein>
    <submittedName>
        <fullName evidence="3">Response regulator</fullName>
    </submittedName>
</protein>
<gene>
    <name evidence="3" type="ORF">QNI22_38720</name>
</gene>
<dbReference type="EMBL" id="JASJOU010000025">
    <property type="protein sequence ID" value="MDJ1506640.1"/>
    <property type="molecule type" value="Genomic_DNA"/>
</dbReference>
<evidence type="ECO:0000313" key="4">
    <source>
        <dbReference type="Proteomes" id="UP001232063"/>
    </source>
</evidence>
<dbReference type="SUPFAM" id="SSF52172">
    <property type="entry name" value="CheY-like"/>
    <property type="match status" value="1"/>
</dbReference>
<accession>A0AAE3UII6</accession>
<dbReference type="Pfam" id="PF00072">
    <property type="entry name" value="Response_reg"/>
    <property type="match status" value="1"/>
</dbReference>
<evidence type="ECO:0000259" key="2">
    <source>
        <dbReference type="PROSITE" id="PS50110"/>
    </source>
</evidence>
<keyword evidence="1" id="KW-0597">Phosphoprotein</keyword>
<keyword evidence="4" id="KW-1185">Reference proteome</keyword>
<evidence type="ECO:0000256" key="1">
    <source>
        <dbReference type="PROSITE-ProRule" id="PRU00169"/>
    </source>
</evidence>
<dbReference type="InterPro" id="IPR001789">
    <property type="entry name" value="Sig_transdc_resp-reg_receiver"/>
</dbReference>
<dbReference type="GO" id="GO:0000160">
    <property type="term" value="P:phosphorelay signal transduction system"/>
    <property type="evidence" value="ECO:0007669"/>
    <property type="project" value="InterPro"/>
</dbReference>
<dbReference type="RefSeq" id="WP_314519715.1">
    <property type="nucleotide sequence ID" value="NZ_JASJOU010000025.1"/>
</dbReference>
<dbReference type="PANTHER" id="PTHR44520:SF2">
    <property type="entry name" value="RESPONSE REGULATOR RCP1"/>
    <property type="match status" value="1"/>
</dbReference>
<organism evidence="3 4">
    <name type="scientific">Xanthocytophaga agilis</name>
    <dbReference type="NCBI Taxonomy" id="3048010"/>
    <lineage>
        <taxon>Bacteria</taxon>
        <taxon>Pseudomonadati</taxon>
        <taxon>Bacteroidota</taxon>
        <taxon>Cytophagia</taxon>
        <taxon>Cytophagales</taxon>
        <taxon>Rhodocytophagaceae</taxon>
        <taxon>Xanthocytophaga</taxon>
    </lineage>
</organism>
<evidence type="ECO:0000313" key="3">
    <source>
        <dbReference type="EMBL" id="MDJ1506640.1"/>
    </source>
</evidence>
<dbReference type="PANTHER" id="PTHR44520">
    <property type="entry name" value="RESPONSE REGULATOR RCP1-RELATED"/>
    <property type="match status" value="1"/>
</dbReference>
<feature type="domain" description="Response regulatory" evidence="2">
    <location>
        <begin position="15"/>
        <end position="140"/>
    </location>
</feature>
<dbReference type="AlphaFoldDB" id="A0AAE3UII6"/>
<dbReference type="Proteomes" id="UP001232063">
    <property type="component" value="Unassembled WGS sequence"/>
</dbReference>
<dbReference type="PROSITE" id="PS50110">
    <property type="entry name" value="RESPONSE_REGULATORY"/>
    <property type="match status" value="1"/>
</dbReference>
<proteinExistence type="predicted"/>
<feature type="modified residue" description="4-aspartylphosphate" evidence="1">
    <location>
        <position position="70"/>
    </location>
</feature>
<reference evidence="3" key="1">
    <citation type="submission" date="2023-05" db="EMBL/GenBank/DDBJ databases">
        <authorList>
            <person name="Zhang X."/>
        </authorList>
    </citation>
    <scope>NUCLEOTIDE SEQUENCE</scope>
    <source>
        <strain evidence="3">BD1B2-1</strain>
    </source>
</reference>
<comment type="caution">
    <text evidence="3">The sequence shown here is derived from an EMBL/GenBank/DDBJ whole genome shotgun (WGS) entry which is preliminary data.</text>
</comment>
<sequence length="146" mass="16701">MMKVSGPDLPSIHTTVLLVDDDPIDRLIGETIFIKTRFANTVITQNSIVSTVNFLSDLTNRDLPQVMFLDLNMPFMDGYDFLAILKNNPSLLNENCILYVLTNSISFIDKERITHFPRVRKLLTKPMTKALIEQILKDMKRLSLSD</sequence>
<dbReference type="InterPro" id="IPR011006">
    <property type="entry name" value="CheY-like_superfamily"/>
</dbReference>
<dbReference type="Gene3D" id="3.40.50.2300">
    <property type="match status" value="1"/>
</dbReference>
<dbReference type="InterPro" id="IPR052893">
    <property type="entry name" value="TCS_response_regulator"/>
</dbReference>